<dbReference type="EMBL" id="VXRG01000012">
    <property type="protein sequence ID" value="MXY92065.1"/>
    <property type="molecule type" value="Genomic_DNA"/>
</dbReference>
<feature type="domain" description="Aminotransferase class I/classII large" evidence="1">
    <location>
        <begin position="13"/>
        <end position="388"/>
    </location>
</feature>
<evidence type="ECO:0000259" key="1">
    <source>
        <dbReference type="Pfam" id="PF00155"/>
    </source>
</evidence>
<keyword evidence="2" id="KW-0808">Transferase</keyword>
<protein>
    <submittedName>
        <fullName evidence="2">PLP-dependent aminotransferase family protein</fullName>
    </submittedName>
</protein>
<reference evidence="2" key="1">
    <citation type="submission" date="2019-09" db="EMBL/GenBank/DDBJ databases">
        <title>Characterisation of the sponge microbiome using genome-centric metagenomics.</title>
        <authorList>
            <person name="Engelberts J.P."/>
            <person name="Robbins S.J."/>
            <person name="De Goeij J.M."/>
            <person name="Aranda M."/>
            <person name="Bell S.C."/>
            <person name="Webster N.S."/>
        </authorList>
    </citation>
    <scope>NUCLEOTIDE SEQUENCE</scope>
    <source>
        <strain evidence="2">SB0664_bin_27</strain>
    </source>
</reference>
<dbReference type="AlphaFoldDB" id="A0A6B0YPF4"/>
<accession>A0A6B0YPF4</accession>
<dbReference type="Pfam" id="PF00155">
    <property type="entry name" value="Aminotran_1_2"/>
    <property type="match status" value="1"/>
</dbReference>
<dbReference type="CDD" id="cd00609">
    <property type="entry name" value="AAT_like"/>
    <property type="match status" value="1"/>
</dbReference>
<gene>
    <name evidence="2" type="ORF">F4Y42_01305</name>
</gene>
<sequence length="396" mass="43371">MYDRSTQVDRSADSINFGIGQPDFALLPHALMSEVAAERFAEGDTELLNYGFPQGDGRFRWALADFLSRGYGSPVQPQQLMVTAGASQALNLVCTLFTRPGDTVFVEEPSYFLALRILQEDHKLNAVPIPTDEQGLMLPAVAEALTRHRPVLLYTIPTYQNPTGRTLSEGRRQQLLALAEEHDFLIVADEVYHLLDFGSPPPDPFAAYADSGKVFSLGSFSKILAPGLRLGWVQTSEQRARQFAASGLVDSGGGLNHFTSNLVRVALEGGGQKQYLDSLRRAYQQRVEAMDAALHKHIGDRAAWSVPAGGFFFWLTCADHFLAAASRSTAPRTPGQFNTTDLLDAAARAKVGFLPGRRCSSVGALGHCLRLCFAHYGIPDIEEGIRRLGQVFDSFH</sequence>
<dbReference type="InterPro" id="IPR015424">
    <property type="entry name" value="PyrdxlP-dep_Trfase"/>
</dbReference>
<name>A0A6B0YPF4_9CHLR</name>
<dbReference type="Gene3D" id="3.90.1150.10">
    <property type="entry name" value="Aspartate Aminotransferase, domain 1"/>
    <property type="match status" value="1"/>
</dbReference>
<dbReference type="PANTHER" id="PTHR42858:SF1">
    <property type="entry name" value="LD15494P"/>
    <property type="match status" value="1"/>
</dbReference>
<keyword evidence="2" id="KW-0032">Aminotransferase</keyword>
<organism evidence="2">
    <name type="scientific">Caldilineaceae bacterium SB0664_bin_27</name>
    <dbReference type="NCBI Taxonomy" id="2605260"/>
    <lineage>
        <taxon>Bacteria</taxon>
        <taxon>Bacillati</taxon>
        <taxon>Chloroflexota</taxon>
        <taxon>Caldilineae</taxon>
        <taxon>Caldilineales</taxon>
        <taxon>Caldilineaceae</taxon>
    </lineage>
</organism>
<dbReference type="InterPro" id="IPR004839">
    <property type="entry name" value="Aminotransferase_I/II_large"/>
</dbReference>
<dbReference type="Gene3D" id="3.40.640.10">
    <property type="entry name" value="Type I PLP-dependent aspartate aminotransferase-like (Major domain)"/>
    <property type="match status" value="1"/>
</dbReference>
<dbReference type="InterPro" id="IPR015421">
    <property type="entry name" value="PyrdxlP-dep_Trfase_major"/>
</dbReference>
<dbReference type="InterPro" id="IPR015422">
    <property type="entry name" value="PyrdxlP-dep_Trfase_small"/>
</dbReference>
<evidence type="ECO:0000313" key="2">
    <source>
        <dbReference type="EMBL" id="MXY92065.1"/>
    </source>
</evidence>
<dbReference type="GO" id="GO:0030170">
    <property type="term" value="F:pyridoxal phosphate binding"/>
    <property type="evidence" value="ECO:0007669"/>
    <property type="project" value="InterPro"/>
</dbReference>
<dbReference type="GO" id="GO:0047536">
    <property type="term" value="F:2-aminoadipate transaminase activity"/>
    <property type="evidence" value="ECO:0007669"/>
    <property type="project" value="TreeGrafter"/>
</dbReference>
<proteinExistence type="predicted"/>
<comment type="caution">
    <text evidence="2">The sequence shown here is derived from an EMBL/GenBank/DDBJ whole genome shotgun (WGS) entry which is preliminary data.</text>
</comment>
<dbReference type="PANTHER" id="PTHR42858">
    <property type="entry name" value="AMINOTRANSFERASE"/>
    <property type="match status" value="1"/>
</dbReference>
<dbReference type="SUPFAM" id="SSF53383">
    <property type="entry name" value="PLP-dependent transferases"/>
    <property type="match status" value="1"/>
</dbReference>